<name>A0A1X6N3N8_9APHY</name>
<accession>A0A1X6N3N8</accession>
<reference evidence="1 2" key="1">
    <citation type="submission" date="2017-04" db="EMBL/GenBank/DDBJ databases">
        <title>Genome Sequence of the Model Brown-Rot Fungus Postia placenta SB12.</title>
        <authorList>
            <consortium name="DOE Joint Genome Institute"/>
            <person name="Gaskell J."/>
            <person name="Kersten P."/>
            <person name="Larrondo L.F."/>
            <person name="Canessa P."/>
            <person name="Martinez D."/>
            <person name="Hibbett D."/>
            <person name="Schmoll M."/>
            <person name="Kubicek C.P."/>
            <person name="Martinez A.T."/>
            <person name="Yadav J."/>
            <person name="Master E."/>
            <person name="Magnuson J.K."/>
            <person name="James T."/>
            <person name="Yaver D."/>
            <person name="Berka R."/>
            <person name="Labutti K."/>
            <person name="Lipzen A."/>
            <person name="Aerts A."/>
            <person name="Barry K."/>
            <person name="Henrissat B."/>
            <person name="Blanchette R."/>
            <person name="Grigoriev I."/>
            <person name="Cullen D."/>
        </authorList>
    </citation>
    <scope>NUCLEOTIDE SEQUENCE [LARGE SCALE GENOMIC DNA]</scope>
    <source>
        <strain evidence="1 2">MAD-698-R-SB12</strain>
    </source>
</reference>
<dbReference type="GeneID" id="36323762"/>
<dbReference type="EMBL" id="KZ110595">
    <property type="protein sequence ID" value="OSX63251.1"/>
    <property type="molecule type" value="Genomic_DNA"/>
</dbReference>
<keyword evidence="2" id="KW-1185">Reference proteome</keyword>
<protein>
    <submittedName>
        <fullName evidence="1">Uncharacterized protein</fullName>
    </submittedName>
</protein>
<proteinExistence type="predicted"/>
<evidence type="ECO:0000313" key="1">
    <source>
        <dbReference type="EMBL" id="OSX63251.1"/>
    </source>
</evidence>
<gene>
    <name evidence="1" type="ORF">POSPLADRAFT_1045631</name>
</gene>
<sequence>MLDYSGRKDGIFAQENLWDLIYKAPNPRSSHNYFVHVSQVDDVSRTWQNLRKNKKRQMSYVQEQERHVKEVDEFLFKHGRLCRRWKEEKADDRLLELDEIRKERIKASDCDKAKGIGLGIPYCSRQGSEVFRKMRTRVAYEFVHPLMLPVEWTKIKGDMIALMSKQNSMLLELDLKDLLLARLKLLERFVSAYYLESPRTPAKERMPRFADIAYLPQFRRIMEAPSASTGTDPLELAVVMFECSQCSSVLQYPSVLGHECNVAVFGPETEIYFKFVWDVSYSRTLPVEAFDAVDIRIASQIVRACGMDPGTATHAEMETLDLRFCCQMGPEFYAGARMVTRWRHALTLAHEGKIWRLASAEEEAQVKELERSRDEEAVEYHDLGEYWCCAYCDDMSYRLARRSVVRAHVRDSHGKPDPRAEAGDFYLHPEGDLQGQIPVILLAEDLNLEPIWDDSKDLFEER</sequence>
<dbReference type="RefSeq" id="XP_024340045.1">
    <property type="nucleotide sequence ID" value="XM_024478812.1"/>
</dbReference>
<dbReference type="Proteomes" id="UP000194127">
    <property type="component" value="Unassembled WGS sequence"/>
</dbReference>
<evidence type="ECO:0000313" key="2">
    <source>
        <dbReference type="Proteomes" id="UP000194127"/>
    </source>
</evidence>
<organism evidence="1 2">
    <name type="scientific">Postia placenta MAD-698-R-SB12</name>
    <dbReference type="NCBI Taxonomy" id="670580"/>
    <lineage>
        <taxon>Eukaryota</taxon>
        <taxon>Fungi</taxon>
        <taxon>Dikarya</taxon>
        <taxon>Basidiomycota</taxon>
        <taxon>Agaricomycotina</taxon>
        <taxon>Agaricomycetes</taxon>
        <taxon>Polyporales</taxon>
        <taxon>Adustoporiaceae</taxon>
        <taxon>Rhodonia</taxon>
    </lineage>
</organism>
<dbReference type="OrthoDB" id="2526341at2759"/>
<dbReference type="AlphaFoldDB" id="A0A1X6N3N8"/>